<organism evidence="6 7">
    <name type="scientific">Gluconacetobacter liquefaciens</name>
    <name type="common">Acetobacter liquefaciens</name>
    <dbReference type="NCBI Taxonomy" id="89584"/>
    <lineage>
        <taxon>Bacteria</taxon>
        <taxon>Pseudomonadati</taxon>
        <taxon>Pseudomonadota</taxon>
        <taxon>Alphaproteobacteria</taxon>
        <taxon>Acetobacterales</taxon>
        <taxon>Acetobacteraceae</taxon>
        <taxon>Gluconacetobacter</taxon>
    </lineage>
</organism>
<dbReference type="Proteomes" id="UP000562982">
    <property type="component" value="Unassembled WGS sequence"/>
</dbReference>
<dbReference type="PANTHER" id="PTHR43537">
    <property type="entry name" value="TRANSCRIPTIONAL REGULATOR, GNTR FAMILY"/>
    <property type="match status" value="1"/>
</dbReference>
<dbReference type="InterPro" id="IPR008920">
    <property type="entry name" value="TF_FadR/GntR_C"/>
</dbReference>
<dbReference type="SUPFAM" id="SSF48008">
    <property type="entry name" value="GntR ligand-binding domain-like"/>
    <property type="match status" value="1"/>
</dbReference>
<dbReference type="PANTHER" id="PTHR43537:SF5">
    <property type="entry name" value="UXU OPERON TRANSCRIPTIONAL REGULATOR"/>
    <property type="match status" value="1"/>
</dbReference>
<dbReference type="Gene3D" id="1.20.120.530">
    <property type="entry name" value="GntR ligand-binding domain-like"/>
    <property type="match status" value="1"/>
</dbReference>
<keyword evidence="2" id="KW-0238">DNA-binding</keyword>
<dbReference type="InterPro" id="IPR011711">
    <property type="entry name" value="GntR_C"/>
</dbReference>
<keyword evidence="3" id="KW-0804">Transcription</keyword>
<evidence type="ECO:0000313" key="5">
    <source>
        <dbReference type="EMBL" id="MBB2185640.1"/>
    </source>
</evidence>
<evidence type="ECO:0000313" key="6">
    <source>
        <dbReference type="EMBL" id="RDI39446.1"/>
    </source>
</evidence>
<reference evidence="6 7" key="1">
    <citation type="submission" date="2018-07" db="EMBL/GenBank/DDBJ databases">
        <title>Genomic Encyclopedia of Type Strains, Phase IV (KMG-IV): sequencing the most valuable type-strain genomes for metagenomic binning, comparative biology and taxonomic classification.</title>
        <authorList>
            <person name="Goeker M."/>
        </authorList>
    </citation>
    <scope>NUCLEOTIDE SEQUENCE [LARGE SCALE GENOMIC DNA]</scope>
    <source>
        <strain evidence="6 7">DSM 5603</strain>
    </source>
</reference>
<dbReference type="RefSeq" id="WP_170143122.1">
    <property type="nucleotide sequence ID" value="NZ_BJMI01000001.1"/>
</dbReference>
<proteinExistence type="predicted"/>
<accession>A0A370G8J2</accession>
<name>A0A370G8J2_GLULI</name>
<dbReference type="SUPFAM" id="SSF46785">
    <property type="entry name" value="Winged helix' DNA-binding domain"/>
    <property type="match status" value="1"/>
</dbReference>
<evidence type="ECO:0000313" key="8">
    <source>
        <dbReference type="Proteomes" id="UP000562982"/>
    </source>
</evidence>
<dbReference type="EMBL" id="QQAW01000002">
    <property type="protein sequence ID" value="RDI39446.1"/>
    <property type="molecule type" value="Genomic_DNA"/>
</dbReference>
<evidence type="ECO:0000256" key="3">
    <source>
        <dbReference type="ARBA" id="ARBA00023163"/>
    </source>
</evidence>
<dbReference type="InterPro" id="IPR000524">
    <property type="entry name" value="Tscrpt_reg_HTH_GntR"/>
</dbReference>
<keyword evidence="7" id="KW-1185">Reference proteome</keyword>
<protein>
    <submittedName>
        <fullName evidence="6">GntR family transcriptional regulator</fullName>
    </submittedName>
</protein>
<dbReference type="PROSITE" id="PS50949">
    <property type="entry name" value="HTH_GNTR"/>
    <property type="match status" value="1"/>
</dbReference>
<evidence type="ECO:0000313" key="7">
    <source>
        <dbReference type="Proteomes" id="UP000254958"/>
    </source>
</evidence>
<dbReference type="InterPro" id="IPR036390">
    <property type="entry name" value="WH_DNA-bd_sf"/>
</dbReference>
<dbReference type="Pfam" id="PF00392">
    <property type="entry name" value="GntR"/>
    <property type="match status" value="1"/>
</dbReference>
<evidence type="ECO:0000256" key="1">
    <source>
        <dbReference type="ARBA" id="ARBA00023015"/>
    </source>
</evidence>
<dbReference type="GO" id="GO:0003700">
    <property type="term" value="F:DNA-binding transcription factor activity"/>
    <property type="evidence" value="ECO:0007669"/>
    <property type="project" value="InterPro"/>
</dbReference>
<keyword evidence="1" id="KW-0805">Transcription regulation</keyword>
<dbReference type="AlphaFoldDB" id="A0A370G8J2"/>
<sequence>MNTSALLPVRSSVHRQYTIANAIVDLLRRERAERGYHLREQWLSDQLGLSRTPVRSALQILASRGIVQARRNQGYFLEMALDSINEIALSPPPTPDQDLYIRLVRDRLAGRITNDFTQRDLAALYKADRTVMLQTLRRLTDDGLLQSNGARNWSFVQALDNGAALEESFQFRRMFEPQAILLPGFRVDHAQLELSIQQHRQIACADVDALEPRVLFEADSRFHEMVAEFSHNTFVVQAMRQQSRLRRLLEFGGYSNRARVHLWCEEHLAVMAALGEGKLQRASILMSLHLDQALSAAHVLIDIPNA</sequence>
<dbReference type="GO" id="GO:0003677">
    <property type="term" value="F:DNA binding"/>
    <property type="evidence" value="ECO:0007669"/>
    <property type="project" value="UniProtKB-KW"/>
</dbReference>
<reference evidence="5 8" key="2">
    <citation type="submission" date="2020-04" db="EMBL/GenBank/DDBJ databases">
        <title>Description of novel Gluconacetobacter.</title>
        <authorList>
            <person name="Sombolestani A."/>
        </authorList>
    </citation>
    <scope>NUCLEOTIDE SEQUENCE [LARGE SCALE GENOMIC DNA]</scope>
    <source>
        <strain evidence="5 8">LMG 1382</strain>
    </source>
</reference>
<dbReference type="InterPro" id="IPR036388">
    <property type="entry name" value="WH-like_DNA-bd_sf"/>
</dbReference>
<dbReference type="Gene3D" id="1.10.10.10">
    <property type="entry name" value="Winged helix-like DNA-binding domain superfamily/Winged helix DNA-binding domain"/>
    <property type="match status" value="1"/>
</dbReference>
<feature type="domain" description="HTH gntR-type" evidence="4">
    <location>
        <begin position="13"/>
        <end position="80"/>
    </location>
</feature>
<dbReference type="EMBL" id="JABEQI010000002">
    <property type="protein sequence ID" value="MBB2185640.1"/>
    <property type="molecule type" value="Genomic_DNA"/>
</dbReference>
<evidence type="ECO:0000259" key="4">
    <source>
        <dbReference type="PROSITE" id="PS50949"/>
    </source>
</evidence>
<dbReference type="Proteomes" id="UP000254958">
    <property type="component" value="Unassembled WGS sequence"/>
</dbReference>
<dbReference type="SMART" id="SM00345">
    <property type="entry name" value="HTH_GNTR"/>
    <property type="match status" value="1"/>
</dbReference>
<comment type="caution">
    <text evidence="6">The sequence shown here is derived from an EMBL/GenBank/DDBJ whole genome shotgun (WGS) entry which is preliminary data.</text>
</comment>
<evidence type="ECO:0000256" key="2">
    <source>
        <dbReference type="ARBA" id="ARBA00023125"/>
    </source>
</evidence>
<gene>
    <name evidence="6" type="ORF">C7453_102234</name>
    <name evidence="5" type="ORF">HLH32_04445</name>
</gene>
<dbReference type="SMART" id="SM00895">
    <property type="entry name" value="FCD"/>
    <property type="match status" value="1"/>
</dbReference>
<dbReference type="Pfam" id="PF07729">
    <property type="entry name" value="FCD"/>
    <property type="match status" value="1"/>
</dbReference>